<dbReference type="EnsemblMetazoa" id="ACUA007306-RA">
    <property type="protein sequence ID" value="ACUA007306-PA"/>
    <property type="gene ID" value="ACUA007306"/>
</dbReference>
<feature type="region of interest" description="Disordered" evidence="1">
    <location>
        <begin position="647"/>
        <end position="745"/>
    </location>
</feature>
<feature type="region of interest" description="Disordered" evidence="1">
    <location>
        <begin position="248"/>
        <end position="279"/>
    </location>
</feature>
<feature type="compositionally biased region" description="Basic residues" evidence="1">
    <location>
        <begin position="718"/>
        <end position="740"/>
    </location>
</feature>
<evidence type="ECO:0000313" key="3">
    <source>
        <dbReference type="Proteomes" id="UP000075883"/>
    </source>
</evidence>
<proteinExistence type="predicted"/>
<sequence>MYDCSHVDKQQSLSSAYHSQNDIQTWRNAETDALHGSCDTVSSNSLWDDPIKIEMIDDTDEKIKIDQLMYLALADVSTSSGEAGSCIPEVGTGFTGRESPSSFLGFKGNTFKNASGLFYDSPKQPDQKPQIRHDCMWAGTCGDLSHPDKHSAVGCGGCNRHLQQLHQSTVSLMFSSAKSLVKTVKAGEPLIGAGEIGRTAGGNRPQPASHPFPTAVKSATFKAVQSSAELPAGSSLLKRQNQLSVMPSQQYKQLPLSPPSSSDSCASSSECVSEGRGHDQRMVLRVPHVSRGSFLAASEQELRSITAQNHARPDTPLSLEDGHPEFKHNNLNILTCTVGSNQQSLLHSSYTSSSTAATGSAGVSSSVNGNITNSATINSTFGGNTSCSSGVTLGGGECRTTAGGYDNRLGGNCSCGGSISSASSIGGVNCHTTQCYYNYLQDDTIPSEEDLRHRIMMIDDPNSLSDLPNHHQHQHNHDVLRSESPSTESVRLRQLLNDLHEIERSSPSRSFLLDDQHASPSACGILAKDGSSQLSIHPHHQQQQAQQQQQGLRNNHSTLAPCGGGMSGGAHIACSKECCWSSLELSHHHLAFPANERKRRHQFDYRRRNITTRGLISDDDEDEEDDLLRQLVEDEDDFDKHLEQFALDYHSNSPLSEDEEDEEEDEEEEEDDEESEEEEEEKKHRMEDDDEEEDENEEEEDEDVQNEKSMYGSSSGRSRSRNRTSRHRYHNQYHQHRRTAARASYRSYEGDAAYGNGKASKMPATNLLGNGTVNTIIAGSGASSLKPSLLGSKAGNGSSLSSAGTATSTGLTQQSAGTNNNSYQATHFGDHSYTRPKGGYNMNELGVQTPSDSGSEKCVRNENILKHREHKRL</sequence>
<organism evidence="2 3">
    <name type="scientific">Anopheles culicifacies</name>
    <dbReference type="NCBI Taxonomy" id="139723"/>
    <lineage>
        <taxon>Eukaryota</taxon>
        <taxon>Metazoa</taxon>
        <taxon>Ecdysozoa</taxon>
        <taxon>Arthropoda</taxon>
        <taxon>Hexapoda</taxon>
        <taxon>Insecta</taxon>
        <taxon>Pterygota</taxon>
        <taxon>Neoptera</taxon>
        <taxon>Endopterygota</taxon>
        <taxon>Diptera</taxon>
        <taxon>Nematocera</taxon>
        <taxon>Culicoidea</taxon>
        <taxon>Culicidae</taxon>
        <taxon>Anophelinae</taxon>
        <taxon>Anopheles</taxon>
        <taxon>culicifacies species complex</taxon>
    </lineage>
</organism>
<dbReference type="Proteomes" id="UP000075883">
    <property type="component" value="Unassembled WGS sequence"/>
</dbReference>
<reference evidence="3" key="1">
    <citation type="submission" date="2013-09" db="EMBL/GenBank/DDBJ databases">
        <title>The Genome Sequence of Anopheles culicifacies species A.</title>
        <authorList>
            <consortium name="The Broad Institute Genomics Platform"/>
            <person name="Neafsey D.E."/>
            <person name="Besansky N."/>
            <person name="Howell P."/>
            <person name="Walton C."/>
            <person name="Young S.K."/>
            <person name="Zeng Q."/>
            <person name="Gargeya S."/>
            <person name="Fitzgerald M."/>
            <person name="Haas B."/>
            <person name="Abouelleil A."/>
            <person name="Allen A.W."/>
            <person name="Alvarado L."/>
            <person name="Arachchi H.M."/>
            <person name="Berlin A.M."/>
            <person name="Chapman S.B."/>
            <person name="Gainer-Dewar J."/>
            <person name="Goldberg J."/>
            <person name="Griggs A."/>
            <person name="Gujja S."/>
            <person name="Hansen M."/>
            <person name="Howarth C."/>
            <person name="Imamovic A."/>
            <person name="Ireland A."/>
            <person name="Larimer J."/>
            <person name="McCowan C."/>
            <person name="Murphy C."/>
            <person name="Pearson M."/>
            <person name="Poon T.W."/>
            <person name="Priest M."/>
            <person name="Roberts A."/>
            <person name="Saif S."/>
            <person name="Shea T."/>
            <person name="Sisk P."/>
            <person name="Sykes S."/>
            <person name="Wortman J."/>
            <person name="Nusbaum C."/>
            <person name="Birren B."/>
        </authorList>
    </citation>
    <scope>NUCLEOTIDE SEQUENCE [LARGE SCALE GENOMIC DNA]</scope>
    <source>
        <strain evidence="3">A-37</strain>
    </source>
</reference>
<accession>A0A182M1R6</accession>
<name>A0A182M1R6_9DIPT</name>
<feature type="region of interest" description="Disordered" evidence="1">
    <location>
        <begin position="533"/>
        <end position="558"/>
    </location>
</feature>
<dbReference type="EMBL" id="AXCM01003427">
    <property type="status" value="NOT_ANNOTATED_CDS"/>
    <property type="molecule type" value="Genomic_DNA"/>
</dbReference>
<feature type="region of interest" description="Disordered" evidence="1">
    <location>
        <begin position="793"/>
        <end position="873"/>
    </location>
</feature>
<feature type="compositionally biased region" description="Low complexity" evidence="1">
    <location>
        <begin position="541"/>
        <end position="550"/>
    </location>
</feature>
<feature type="compositionally biased region" description="Basic and acidic residues" evidence="1">
    <location>
        <begin position="854"/>
        <end position="866"/>
    </location>
</feature>
<protein>
    <submittedName>
        <fullName evidence="2">Uncharacterized protein</fullName>
    </submittedName>
</protein>
<evidence type="ECO:0000313" key="2">
    <source>
        <dbReference type="EnsemblMetazoa" id="ACUA007306-PA"/>
    </source>
</evidence>
<dbReference type="AlphaFoldDB" id="A0A182M1R6"/>
<feature type="compositionally biased region" description="Acidic residues" evidence="1">
    <location>
        <begin position="656"/>
        <end position="680"/>
    </location>
</feature>
<dbReference type="STRING" id="139723.A0A182M1R6"/>
<feature type="compositionally biased region" description="Low complexity" evidence="1">
    <location>
        <begin position="259"/>
        <end position="272"/>
    </location>
</feature>
<dbReference type="VEuPathDB" id="VectorBase:ACUA007306"/>
<feature type="compositionally biased region" description="Acidic residues" evidence="1">
    <location>
        <begin position="688"/>
        <end position="704"/>
    </location>
</feature>
<feature type="region of interest" description="Disordered" evidence="1">
    <location>
        <begin position="463"/>
        <end position="487"/>
    </location>
</feature>
<evidence type="ECO:0000256" key="1">
    <source>
        <dbReference type="SAM" id="MobiDB-lite"/>
    </source>
</evidence>
<feature type="compositionally biased region" description="Low complexity" evidence="1">
    <location>
        <begin position="793"/>
        <end position="816"/>
    </location>
</feature>
<keyword evidence="3" id="KW-1185">Reference proteome</keyword>
<reference evidence="2" key="2">
    <citation type="submission" date="2020-05" db="UniProtKB">
        <authorList>
            <consortium name="EnsemblMetazoa"/>
        </authorList>
    </citation>
    <scope>IDENTIFICATION</scope>
    <source>
        <strain evidence="2">A-37</strain>
    </source>
</reference>